<dbReference type="InterPro" id="IPR036097">
    <property type="entry name" value="HisK_dim/P_sf"/>
</dbReference>
<dbReference type="PRINTS" id="PR00344">
    <property type="entry name" value="BCTRLSENSOR"/>
</dbReference>
<dbReference type="PROSITE" id="PS50109">
    <property type="entry name" value="HIS_KIN"/>
    <property type="match status" value="1"/>
</dbReference>
<dbReference type="InterPro" id="IPR003661">
    <property type="entry name" value="HisK_dim/P_dom"/>
</dbReference>
<feature type="domain" description="Histidine kinase" evidence="5">
    <location>
        <begin position="176"/>
        <end position="399"/>
    </location>
</feature>
<dbReference type="STRING" id="273121.WS0974"/>
<dbReference type="eggNOG" id="COG3437">
    <property type="taxonomic scope" value="Bacteria"/>
</dbReference>
<accession>Q7M9F0</accession>
<evidence type="ECO:0000256" key="1">
    <source>
        <dbReference type="ARBA" id="ARBA00000085"/>
    </source>
</evidence>
<evidence type="ECO:0000256" key="2">
    <source>
        <dbReference type="ARBA" id="ARBA00012438"/>
    </source>
</evidence>
<dbReference type="SUPFAM" id="SSF55874">
    <property type="entry name" value="ATPase domain of HSP90 chaperone/DNA topoisomerase II/histidine kinase"/>
    <property type="match status" value="1"/>
</dbReference>
<proteinExistence type="predicted"/>
<reference evidence="7 8" key="1">
    <citation type="journal article" date="2003" name="Proc. Natl. Acad. Sci. U.S.A.">
        <title>Complete genome sequence and analysis of Wolinella succinogenes.</title>
        <authorList>
            <person name="Baar C."/>
            <person name="Eppinger M."/>
            <person name="Raddatz G."/>
            <person name="Simon JM."/>
            <person name="Lanz C."/>
            <person name="Klimmek O."/>
            <person name="Nandakumar R."/>
            <person name="Gross R."/>
            <person name="Rosinus A."/>
            <person name="Keller H."/>
            <person name="Jagtap P."/>
            <person name="Linke B."/>
            <person name="Meyer F."/>
            <person name="Lederer H."/>
            <person name="Schuster S.C."/>
        </authorList>
    </citation>
    <scope>NUCLEOTIDE SEQUENCE [LARGE SCALE GENOMIC DNA]</scope>
    <source>
        <strain evidence="8">ATCC 29543 / DSM 1740 / CCUG 13145 / JCM 31913 / LMG 7466 / NCTC 11488 / FDC 602W</strain>
    </source>
</reference>
<evidence type="ECO:0000259" key="6">
    <source>
        <dbReference type="PROSITE" id="PS50110"/>
    </source>
</evidence>
<feature type="domain" description="Response regulatory" evidence="6">
    <location>
        <begin position="11"/>
        <end position="127"/>
    </location>
</feature>
<dbReference type="eggNOG" id="COG4191">
    <property type="taxonomic scope" value="Bacteria"/>
</dbReference>
<dbReference type="PROSITE" id="PS50110">
    <property type="entry name" value="RESPONSE_REGULATORY"/>
    <property type="match status" value="1"/>
</dbReference>
<dbReference type="PANTHER" id="PTHR43547">
    <property type="entry name" value="TWO-COMPONENT HISTIDINE KINASE"/>
    <property type="match status" value="1"/>
</dbReference>
<keyword evidence="3 4" id="KW-0597">Phosphoprotein</keyword>
<feature type="modified residue" description="4-aspartylphosphate" evidence="4">
    <location>
        <position position="60"/>
    </location>
</feature>
<organism evidence="8">
    <name type="scientific">Wolinella succinogenes (strain ATCC 29543 / DSM 1740 / CCUG 13145 / JCM 31913 / LMG 7466 / NCTC 11488 / FDC 602W)</name>
    <name type="common">Vibrio succinogenes</name>
    <dbReference type="NCBI Taxonomy" id="273121"/>
    <lineage>
        <taxon>Bacteria</taxon>
        <taxon>Pseudomonadati</taxon>
        <taxon>Campylobacterota</taxon>
        <taxon>Epsilonproteobacteria</taxon>
        <taxon>Campylobacterales</taxon>
        <taxon>Helicobacteraceae</taxon>
        <taxon>Wolinella</taxon>
    </lineage>
</organism>
<dbReference type="InterPro" id="IPR004358">
    <property type="entry name" value="Sig_transdc_His_kin-like_C"/>
</dbReference>
<name>Q7M9F0_WOLSU</name>
<protein>
    <recommendedName>
        <fullName evidence="2">histidine kinase</fullName>
        <ecNumber evidence="2">2.7.13.3</ecNumber>
    </recommendedName>
</protein>
<evidence type="ECO:0000313" key="8">
    <source>
        <dbReference type="Proteomes" id="UP000000422"/>
    </source>
</evidence>
<dbReference type="Gene3D" id="1.10.287.130">
    <property type="match status" value="1"/>
</dbReference>
<dbReference type="SUPFAM" id="SSF47384">
    <property type="entry name" value="Homodimeric domain of signal transducing histidine kinase"/>
    <property type="match status" value="1"/>
</dbReference>
<dbReference type="CDD" id="cd19920">
    <property type="entry name" value="REC_PA4781-like"/>
    <property type="match status" value="1"/>
</dbReference>
<evidence type="ECO:0000313" key="7">
    <source>
        <dbReference type="EMBL" id="CAE10077.1"/>
    </source>
</evidence>
<dbReference type="SUPFAM" id="SSF52172">
    <property type="entry name" value="CheY-like"/>
    <property type="match status" value="1"/>
</dbReference>
<dbReference type="InterPro" id="IPR036890">
    <property type="entry name" value="HATPase_C_sf"/>
</dbReference>
<dbReference type="InterPro" id="IPR005467">
    <property type="entry name" value="His_kinase_dom"/>
</dbReference>
<dbReference type="EC" id="2.7.13.3" evidence="2"/>
<dbReference type="Proteomes" id="UP000000422">
    <property type="component" value="Chromosome"/>
</dbReference>
<dbReference type="HOGENOM" id="CLU_000445_114_72_7"/>
<evidence type="ECO:0000256" key="4">
    <source>
        <dbReference type="PROSITE-ProRule" id="PRU00169"/>
    </source>
</evidence>
<dbReference type="InterPro" id="IPR003594">
    <property type="entry name" value="HATPase_dom"/>
</dbReference>
<dbReference type="Pfam" id="PF00072">
    <property type="entry name" value="Response_reg"/>
    <property type="match status" value="1"/>
</dbReference>
<comment type="catalytic activity">
    <reaction evidence="1">
        <text>ATP + protein L-histidine = ADP + protein N-phospho-L-histidine.</text>
        <dbReference type="EC" id="2.7.13.3"/>
    </reaction>
</comment>
<dbReference type="Pfam" id="PF00512">
    <property type="entry name" value="HisKA"/>
    <property type="match status" value="1"/>
</dbReference>
<dbReference type="Gene3D" id="3.40.50.2300">
    <property type="match status" value="1"/>
</dbReference>
<dbReference type="SMART" id="SM00388">
    <property type="entry name" value="HisKA"/>
    <property type="match status" value="1"/>
</dbReference>
<dbReference type="GO" id="GO:0000155">
    <property type="term" value="F:phosphorelay sensor kinase activity"/>
    <property type="evidence" value="ECO:0007669"/>
    <property type="project" value="InterPro"/>
</dbReference>
<dbReference type="InterPro" id="IPR001789">
    <property type="entry name" value="Sig_transdc_resp-reg_receiver"/>
</dbReference>
<gene>
    <name evidence="7" type="ordered locus">WS0974</name>
</gene>
<dbReference type="Gene3D" id="3.30.565.10">
    <property type="entry name" value="Histidine kinase-like ATPase, C-terminal domain"/>
    <property type="match status" value="1"/>
</dbReference>
<dbReference type="InterPro" id="IPR011006">
    <property type="entry name" value="CheY-like_superfamily"/>
</dbReference>
<dbReference type="Pfam" id="PF02518">
    <property type="entry name" value="HATPase_c"/>
    <property type="match status" value="1"/>
</dbReference>
<dbReference type="AlphaFoldDB" id="Q7M9F0"/>
<dbReference type="SMART" id="SM00387">
    <property type="entry name" value="HATPase_c"/>
    <property type="match status" value="1"/>
</dbReference>
<dbReference type="EMBL" id="BX571659">
    <property type="protein sequence ID" value="CAE10077.1"/>
    <property type="molecule type" value="Genomic_DNA"/>
</dbReference>
<dbReference type="PANTHER" id="PTHR43547:SF2">
    <property type="entry name" value="HYBRID SIGNAL TRANSDUCTION HISTIDINE KINASE C"/>
    <property type="match status" value="1"/>
</dbReference>
<keyword evidence="8" id="KW-1185">Reference proteome</keyword>
<dbReference type="SMART" id="SM00448">
    <property type="entry name" value="REC"/>
    <property type="match status" value="1"/>
</dbReference>
<dbReference type="KEGG" id="wsu:WS0974"/>
<dbReference type="RefSeq" id="WP_011138871.1">
    <property type="nucleotide sequence ID" value="NC_005090.1"/>
</dbReference>
<evidence type="ECO:0000256" key="3">
    <source>
        <dbReference type="ARBA" id="ARBA00022553"/>
    </source>
</evidence>
<evidence type="ECO:0000259" key="5">
    <source>
        <dbReference type="PROSITE" id="PS50109"/>
    </source>
</evidence>
<sequence>MSDPFDQDQAEILIIDDTPENLRLLGSVLKEAGYLITMAKSGIQGLQAARKHQPDLILLDIRMPEMDGFEVLTRLREEENLGEIPVVFLTAHSDEESILRGLSLGAVDYVKKPFSPSELLLRVRNHLELKFHRDHQNTQKELLAKRVEEELAKRLQSEKLLLRQNKLAHLGEMLGIITHQWKQPLNILSLHSHLLLDWANTHLAGKELERLQRFHDEMSEQIHYMSTTVDDFRNFLRQNKVKDLTTIERTFEECKNIIQPDLIKHKITLEIITPTQSLSLYCYKNELKQALLNLLSNSRDAIIERGIKGGKITLEAKAIAHEKGKKSLVITLLDNGGGISAEPLEVIFDPDFTTKEEGKGTGIGLYMTKMIVEDSLQGEITVQNESEGALFALTLPCLVTP</sequence>